<keyword evidence="4 6" id="KW-0663">Pyridoxal phosphate</keyword>
<dbReference type="SUPFAM" id="SSF53383">
    <property type="entry name" value="PLP-dependent transferases"/>
    <property type="match status" value="1"/>
</dbReference>
<dbReference type="PANTHER" id="PTHR30244">
    <property type="entry name" value="TRANSAMINASE"/>
    <property type="match status" value="1"/>
</dbReference>
<dbReference type="InterPro" id="IPR015424">
    <property type="entry name" value="PyrdxlP-dep_Trfase"/>
</dbReference>
<dbReference type="InterPro" id="IPR000653">
    <property type="entry name" value="DegT/StrS_aminotransferase"/>
</dbReference>
<dbReference type="Gene3D" id="3.40.640.10">
    <property type="entry name" value="Type I PLP-dependent aspartate aminotransferase-like (Major domain)"/>
    <property type="match status" value="1"/>
</dbReference>
<keyword evidence="2" id="KW-0032">Aminotransferase</keyword>
<dbReference type="InterPro" id="IPR015421">
    <property type="entry name" value="PyrdxlP-dep_Trfase_major"/>
</dbReference>
<dbReference type="EMBL" id="BAAAUH010000060">
    <property type="protein sequence ID" value="GAA3198744.1"/>
    <property type="molecule type" value="Genomic_DNA"/>
</dbReference>
<keyword evidence="7" id="KW-0175">Coiled coil</keyword>
<dbReference type="Gene3D" id="3.90.1150.10">
    <property type="entry name" value="Aspartate Aminotransferase, domain 1"/>
    <property type="match status" value="1"/>
</dbReference>
<evidence type="ECO:0000313" key="10">
    <source>
        <dbReference type="Proteomes" id="UP001501866"/>
    </source>
</evidence>
<evidence type="ECO:0000256" key="3">
    <source>
        <dbReference type="ARBA" id="ARBA00022679"/>
    </source>
</evidence>
<evidence type="ECO:0000256" key="8">
    <source>
        <dbReference type="SAM" id="MobiDB-lite"/>
    </source>
</evidence>
<feature type="region of interest" description="Disordered" evidence="8">
    <location>
        <begin position="437"/>
        <end position="465"/>
    </location>
</feature>
<keyword evidence="3" id="KW-0808">Transferase</keyword>
<accession>A0ABP6Q1D6</accession>
<protein>
    <submittedName>
        <fullName evidence="9">UDP-4-amino-4, 6-dideoxy-N-acetyl-beta-L-altrosami ne transaminase</fullName>
    </submittedName>
</protein>
<comment type="cofactor">
    <cofactor evidence="1">
        <name>pyridoxal 5'-phosphate</name>
        <dbReference type="ChEBI" id="CHEBI:597326"/>
    </cofactor>
</comment>
<comment type="caution">
    <text evidence="9">The sequence shown here is derived from an EMBL/GenBank/DDBJ whole genome shotgun (WGS) entry which is preliminary data.</text>
</comment>
<evidence type="ECO:0000313" key="9">
    <source>
        <dbReference type="EMBL" id="GAA3198744.1"/>
    </source>
</evidence>
<comment type="similarity">
    <text evidence="5">Belongs to the DegT/DnrJ/EryC1 family. L-glutamine:2-deoxy-scyllo-inosose/scyllo-inosose aminotransferase subfamily.</text>
</comment>
<evidence type="ECO:0000256" key="7">
    <source>
        <dbReference type="SAM" id="Coils"/>
    </source>
</evidence>
<name>A0ABP6Q1D6_9ACTN</name>
<dbReference type="RefSeq" id="WP_233477519.1">
    <property type="nucleotide sequence ID" value="NZ_BAAAUH010000060.1"/>
</dbReference>
<gene>
    <name evidence="9" type="primary">pseC</name>
    <name evidence="9" type="ORF">GCM10010451_56540</name>
</gene>
<dbReference type="Proteomes" id="UP001501866">
    <property type="component" value="Unassembled WGS sequence"/>
</dbReference>
<evidence type="ECO:0000256" key="5">
    <source>
        <dbReference type="ARBA" id="ARBA00038398"/>
    </source>
</evidence>
<dbReference type="PANTHER" id="PTHR30244:SF34">
    <property type="entry name" value="DTDP-4-AMINO-4,6-DIDEOXYGALACTOSE TRANSAMINASE"/>
    <property type="match status" value="1"/>
</dbReference>
<evidence type="ECO:0000256" key="2">
    <source>
        <dbReference type="ARBA" id="ARBA00022576"/>
    </source>
</evidence>
<dbReference type="CDD" id="cd00616">
    <property type="entry name" value="AHBA_syn"/>
    <property type="match status" value="1"/>
</dbReference>
<evidence type="ECO:0000256" key="4">
    <source>
        <dbReference type="ARBA" id="ARBA00022898"/>
    </source>
</evidence>
<evidence type="ECO:0000256" key="6">
    <source>
        <dbReference type="RuleBase" id="RU004508"/>
    </source>
</evidence>
<evidence type="ECO:0000256" key="1">
    <source>
        <dbReference type="ARBA" id="ARBA00001933"/>
    </source>
</evidence>
<dbReference type="InterPro" id="IPR015422">
    <property type="entry name" value="PyrdxlP-dep_Trfase_small"/>
</dbReference>
<reference evidence="10" key="1">
    <citation type="journal article" date="2019" name="Int. J. Syst. Evol. Microbiol.">
        <title>The Global Catalogue of Microorganisms (GCM) 10K type strain sequencing project: providing services to taxonomists for standard genome sequencing and annotation.</title>
        <authorList>
            <consortium name="The Broad Institute Genomics Platform"/>
            <consortium name="The Broad Institute Genome Sequencing Center for Infectious Disease"/>
            <person name="Wu L."/>
            <person name="Ma J."/>
        </authorList>
    </citation>
    <scope>NUCLEOTIDE SEQUENCE [LARGE SCALE GENOMIC DNA]</scope>
    <source>
        <strain evidence="10">JCM 9095</strain>
    </source>
</reference>
<feature type="coiled-coil region" evidence="7">
    <location>
        <begin position="394"/>
        <end position="421"/>
    </location>
</feature>
<proteinExistence type="inferred from homology"/>
<dbReference type="Pfam" id="PF01041">
    <property type="entry name" value="DegT_DnrJ_EryC1"/>
    <property type="match status" value="1"/>
</dbReference>
<sequence length="465" mass="50268">MRGAYKVPYASRGSILGATEAAALGQLLESGESLSMGSWRERFERRFAEYAGTRYALSVTSGTVALELAVHLLDLAPGDEVVVTPQTFQATAQPLLDRQVRVRFCDIDRESLNMDPAVLKGLITDRTRAILLVHYGGWPAEMDEIVTMARQRGILVVEDCAHALGAQYDGRRPGSLGDIGCFSFHASKNITTLGEGGMLTLDRDDWAERIDRLRSNEVDGVFVAGSASPPDAPELLPWMKYASSVYRDACLGVRRSGTNATLSEAACVVGLHQLDRLEDLVDRRRAIAARLNEVVDRHPHARAGRPRPGVHHAQHLYTCFVSGPRGTREALVRGLDARGVEVQLRYFPLHLTPEWRSRGHGRGECPVAEELWFTEHVNLPCHPGLTDAQVDHMAEALDAALEDARAVVENAENAEHAETAETAEIAVNGANGAIGEDAGSAGAAEGAGTGRGTVSSLKETSHAPH</sequence>
<keyword evidence="10" id="KW-1185">Reference proteome</keyword>
<organism evidence="9 10">
    <name type="scientific">Streptomyces virens</name>
    <dbReference type="NCBI Taxonomy" id="285572"/>
    <lineage>
        <taxon>Bacteria</taxon>
        <taxon>Bacillati</taxon>
        <taxon>Actinomycetota</taxon>
        <taxon>Actinomycetes</taxon>
        <taxon>Kitasatosporales</taxon>
        <taxon>Streptomycetaceae</taxon>
        <taxon>Streptomyces</taxon>
    </lineage>
</organism>